<evidence type="ECO:0000256" key="6">
    <source>
        <dbReference type="ARBA" id="ARBA00023132"/>
    </source>
</evidence>
<feature type="region of interest" description="Disordered" evidence="8">
    <location>
        <begin position="1"/>
        <end position="284"/>
    </location>
</feature>
<dbReference type="OrthoDB" id="2538017at2759"/>
<dbReference type="STRING" id="1095630.A0A2J6TI04"/>
<keyword evidence="7" id="KW-0539">Nucleus</keyword>
<feature type="compositionally biased region" description="Polar residues" evidence="8">
    <location>
        <begin position="67"/>
        <end position="85"/>
    </location>
</feature>
<dbReference type="Pfam" id="PF13634">
    <property type="entry name" value="Nucleoporin_FG"/>
    <property type="match status" value="2"/>
</dbReference>
<keyword evidence="6" id="KW-0906">Nuclear pore complex</keyword>
<dbReference type="AlphaFoldDB" id="A0A2J6TI04"/>
<keyword evidence="4" id="KW-0653">Protein transport</keyword>
<name>A0A2J6TI04_9HELO</name>
<dbReference type="Pfam" id="PF21121">
    <property type="entry name" value="Nup49_C"/>
    <property type="match status" value="1"/>
</dbReference>
<dbReference type="EMBL" id="KZ613783">
    <property type="protein sequence ID" value="PMD62650.1"/>
    <property type="molecule type" value="Genomic_DNA"/>
</dbReference>
<dbReference type="GeneID" id="36586029"/>
<evidence type="ECO:0000313" key="10">
    <source>
        <dbReference type="Proteomes" id="UP000235371"/>
    </source>
</evidence>
<feature type="compositionally biased region" description="Polar residues" evidence="8">
    <location>
        <begin position="93"/>
        <end position="142"/>
    </location>
</feature>
<feature type="compositionally biased region" description="Low complexity" evidence="8">
    <location>
        <begin position="245"/>
        <end position="265"/>
    </location>
</feature>
<dbReference type="InterPro" id="IPR025574">
    <property type="entry name" value="Nucleoporin_FG_rpt"/>
</dbReference>
<comment type="subcellular location">
    <subcellularLocation>
        <location evidence="1">Nucleus</location>
        <location evidence="1">Nuclear pore complex</location>
    </subcellularLocation>
</comment>
<evidence type="ECO:0000313" key="9">
    <source>
        <dbReference type="EMBL" id="PMD62650.1"/>
    </source>
</evidence>
<feature type="compositionally biased region" description="Low complexity" evidence="8">
    <location>
        <begin position="228"/>
        <end position="237"/>
    </location>
</feature>
<keyword evidence="10" id="KW-1185">Reference proteome</keyword>
<evidence type="ECO:0000256" key="5">
    <source>
        <dbReference type="ARBA" id="ARBA00023010"/>
    </source>
</evidence>
<dbReference type="GO" id="GO:0005643">
    <property type="term" value="C:nuclear pore"/>
    <property type="evidence" value="ECO:0007669"/>
    <property type="project" value="UniProtKB-SubCell"/>
</dbReference>
<evidence type="ECO:0000256" key="3">
    <source>
        <dbReference type="ARBA" id="ARBA00022816"/>
    </source>
</evidence>
<evidence type="ECO:0000256" key="4">
    <source>
        <dbReference type="ARBA" id="ARBA00022927"/>
    </source>
</evidence>
<dbReference type="InterPro" id="IPR024882">
    <property type="entry name" value="NUP58/p45/49"/>
</dbReference>
<accession>A0A2J6TI04</accession>
<feature type="compositionally biased region" description="Low complexity" evidence="8">
    <location>
        <begin position="273"/>
        <end position="282"/>
    </location>
</feature>
<dbReference type="RefSeq" id="XP_024739554.1">
    <property type="nucleotide sequence ID" value="XM_024877952.1"/>
</dbReference>
<sequence>MALARSMSGPGGLSINTSSANSLFGSSTTPAAGGGMFGSAPASKPTTGLFGTTTTSSAPQTAGLFGSTPQAQGGFDSSTTTSQAPTGGMFGSTAPTSQPQAGGLFGSTQPQQTGGLFGDTNTSQPAQTGGLFGNTNTSQPAQTGGLFGNANTSQPAQKGGLFGSNMSSQPQQPGGLPNLGQPAQPTGGGLFGSSTTQPTQGGGLFSGLNNQNQTKPTTGLFGSLGSTQQNQQNQPQQSSMFSSLGQNQNNQGSGPQNQGNGLFGSTLGGGLSLGQSNNQQQQTVPGVTIDMTNIRNTTRFGDLHQDIKKEIENIDAVIQAQIQMKNQCDAIMSSHNTQLAQIPHDVEFCQRKLIGVQNAGAGDVYSINLVKKYIDTDVQHAKLSFKAIDNLKLPPQYHNSGIWSTKTTPSSNQGQTNGEGGAQDMVSFFSSTADELAATLASYQKHIVEIEQHLRGVEGSSAAQLNTLIAKRNGSFAGIEDPMEQLTGALRDFEESLLGVAGDVGAAREGVQSLQLGRFPGPTNGAKKGPRSGVY</sequence>
<evidence type="ECO:0008006" key="11">
    <source>
        <dbReference type="Google" id="ProtNLM"/>
    </source>
</evidence>
<dbReference type="PANTHER" id="PTHR13437">
    <property type="entry name" value="NUCLEOPORIN P58/P45 NUCLEOPORIN-LIKE PROTEIN 1"/>
    <property type="match status" value="1"/>
</dbReference>
<evidence type="ECO:0000256" key="2">
    <source>
        <dbReference type="ARBA" id="ARBA00022448"/>
    </source>
</evidence>
<keyword evidence="5" id="KW-0811">Translocation</keyword>
<evidence type="ECO:0000256" key="8">
    <source>
        <dbReference type="SAM" id="MobiDB-lite"/>
    </source>
</evidence>
<protein>
    <recommendedName>
        <fullName evidence="11">Nucleoporin NUP49/NSP49</fullName>
    </recommendedName>
</protein>
<feature type="compositionally biased region" description="Low complexity" evidence="8">
    <location>
        <begin position="46"/>
        <end position="55"/>
    </location>
</feature>
<feature type="region of interest" description="Disordered" evidence="8">
    <location>
        <begin position="515"/>
        <end position="535"/>
    </location>
</feature>
<evidence type="ECO:0000256" key="7">
    <source>
        <dbReference type="ARBA" id="ARBA00023242"/>
    </source>
</evidence>
<feature type="compositionally biased region" description="Polar residues" evidence="8">
    <location>
        <begin position="207"/>
        <end position="217"/>
    </location>
</feature>
<reference evidence="9 10" key="1">
    <citation type="submission" date="2016-04" db="EMBL/GenBank/DDBJ databases">
        <title>A degradative enzymes factory behind the ericoid mycorrhizal symbiosis.</title>
        <authorList>
            <consortium name="DOE Joint Genome Institute"/>
            <person name="Martino E."/>
            <person name="Morin E."/>
            <person name="Grelet G."/>
            <person name="Kuo A."/>
            <person name="Kohler A."/>
            <person name="Daghino S."/>
            <person name="Barry K."/>
            <person name="Choi C."/>
            <person name="Cichocki N."/>
            <person name="Clum A."/>
            <person name="Copeland A."/>
            <person name="Hainaut M."/>
            <person name="Haridas S."/>
            <person name="Labutti K."/>
            <person name="Lindquist E."/>
            <person name="Lipzen A."/>
            <person name="Khouja H.-R."/>
            <person name="Murat C."/>
            <person name="Ohm R."/>
            <person name="Olson A."/>
            <person name="Spatafora J."/>
            <person name="Veneault-Fourrey C."/>
            <person name="Henrissat B."/>
            <person name="Grigoriev I."/>
            <person name="Martin F."/>
            <person name="Perotto S."/>
        </authorList>
    </citation>
    <scope>NUCLEOTIDE SEQUENCE [LARGE SCALE GENOMIC DNA]</scope>
    <source>
        <strain evidence="9 10">E</strain>
    </source>
</reference>
<dbReference type="InParanoid" id="A0A2J6TI04"/>
<organism evidence="9 10">
    <name type="scientific">Hyaloscypha bicolor E</name>
    <dbReference type="NCBI Taxonomy" id="1095630"/>
    <lineage>
        <taxon>Eukaryota</taxon>
        <taxon>Fungi</taxon>
        <taxon>Dikarya</taxon>
        <taxon>Ascomycota</taxon>
        <taxon>Pezizomycotina</taxon>
        <taxon>Leotiomycetes</taxon>
        <taxon>Helotiales</taxon>
        <taxon>Hyaloscyphaceae</taxon>
        <taxon>Hyaloscypha</taxon>
        <taxon>Hyaloscypha bicolor</taxon>
    </lineage>
</organism>
<dbReference type="Proteomes" id="UP000235371">
    <property type="component" value="Unassembled WGS sequence"/>
</dbReference>
<gene>
    <name evidence="9" type="ORF">K444DRAFT_585921</name>
</gene>
<keyword evidence="2" id="KW-0813">Transport</keyword>
<dbReference type="PANTHER" id="PTHR13437:SF2">
    <property type="entry name" value="NUCLEOPORIN P58_P45"/>
    <property type="match status" value="1"/>
</dbReference>
<feature type="compositionally biased region" description="Polar residues" evidence="8">
    <location>
        <begin position="14"/>
        <end position="30"/>
    </location>
</feature>
<dbReference type="GO" id="GO:0051028">
    <property type="term" value="P:mRNA transport"/>
    <property type="evidence" value="ECO:0007669"/>
    <property type="project" value="UniProtKB-KW"/>
</dbReference>
<dbReference type="GO" id="GO:0015031">
    <property type="term" value="P:protein transport"/>
    <property type="evidence" value="ECO:0007669"/>
    <property type="project" value="UniProtKB-KW"/>
</dbReference>
<keyword evidence="3" id="KW-0509">mRNA transport</keyword>
<dbReference type="GO" id="GO:0017056">
    <property type="term" value="F:structural constituent of nuclear pore"/>
    <property type="evidence" value="ECO:0007669"/>
    <property type="project" value="InterPro"/>
</dbReference>
<dbReference type="GO" id="GO:0008139">
    <property type="term" value="F:nuclear localization sequence binding"/>
    <property type="evidence" value="ECO:0007669"/>
    <property type="project" value="InterPro"/>
</dbReference>
<evidence type="ECO:0000256" key="1">
    <source>
        <dbReference type="ARBA" id="ARBA00004567"/>
    </source>
</evidence>
<proteinExistence type="predicted"/>